<dbReference type="RefSeq" id="XP_044657632.1">
    <property type="nucleotide sequence ID" value="XM_044801697.1"/>
</dbReference>
<feature type="transmembrane region" description="Helical" evidence="1">
    <location>
        <begin position="597"/>
        <end position="617"/>
    </location>
</feature>
<dbReference type="PANTHER" id="PTHR37544">
    <property type="entry name" value="SPRAY-RELATED"/>
    <property type="match status" value="1"/>
</dbReference>
<keyword evidence="1" id="KW-0472">Membrane</keyword>
<dbReference type="Pfam" id="PF11915">
    <property type="entry name" value="DUF3433"/>
    <property type="match status" value="2"/>
</dbReference>
<dbReference type="EMBL" id="BOLY01000004">
    <property type="protein sequence ID" value="GIZ43145.1"/>
    <property type="molecule type" value="Genomic_DNA"/>
</dbReference>
<name>A0A9P3CMD9_9PEZI</name>
<evidence type="ECO:0000313" key="2">
    <source>
        <dbReference type="EMBL" id="GIZ43145.1"/>
    </source>
</evidence>
<dbReference type="PANTHER" id="PTHR37544:SF1">
    <property type="entry name" value="PHOSPHORIBOSYLAMINOIMIDAZOLE-SUCCINOCARBOXAMIDE SYNTHASE"/>
    <property type="match status" value="1"/>
</dbReference>
<reference evidence="2 3" key="1">
    <citation type="submission" date="2021-01" db="EMBL/GenBank/DDBJ databases">
        <title>Cercospora kikuchii MAFF 305040 whole genome shotgun sequence.</title>
        <authorList>
            <person name="Kashiwa T."/>
            <person name="Suzuki T."/>
        </authorList>
    </citation>
    <scope>NUCLEOTIDE SEQUENCE [LARGE SCALE GENOMIC DNA]</scope>
    <source>
        <strain evidence="2 3">MAFF 305040</strain>
    </source>
</reference>
<proteinExistence type="predicted"/>
<organism evidence="2 3">
    <name type="scientific">Cercospora kikuchii</name>
    <dbReference type="NCBI Taxonomy" id="84275"/>
    <lineage>
        <taxon>Eukaryota</taxon>
        <taxon>Fungi</taxon>
        <taxon>Dikarya</taxon>
        <taxon>Ascomycota</taxon>
        <taxon>Pezizomycotina</taxon>
        <taxon>Dothideomycetes</taxon>
        <taxon>Dothideomycetidae</taxon>
        <taxon>Mycosphaerellales</taxon>
        <taxon>Mycosphaerellaceae</taxon>
        <taxon>Cercospora</taxon>
    </lineage>
</organism>
<comment type="caution">
    <text evidence="2">The sequence shown here is derived from an EMBL/GenBank/DDBJ whole genome shotgun (WGS) entry which is preliminary data.</text>
</comment>
<feature type="transmembrane region" description="Helical" evidence="1">
    <location>
        <begin position="59"/>
        <end position="82"/>
    </location>
</feature>
<dbReference type="InterPro" id="IPR021840">
    <property type="entry name" value="DUF3433"/>
</dbReference>
<evidence type="ECO:0000256" key="1">
    <source>
        <dbReference type="SAM" id="Phobius"/>
    </source>
</evidence>
<keyword evidence="1" id="KW-0812">Transmembrane</keyword>
<sequence>MMLIMSLWRQVDYCCKTLQPWQNLQRGPVEADDSVLLDYVSPIFVTSLIKAVRRRHYPVAISITGFILLKTITIFSTGLFVLTTTGLDRVGSVTLTTRFDGDHCMPHIANIELAGLVNMQRTQPASSRAAFKYQSIADASQPYPEGTSHSIAFQYFEMAVGKGVQSTSVEVDVFRPNITCEAADVIMLPDAPAPGGDGGAADIMHNRFQMNTGSCVVGSGTDTIWLGDESCYERCPASKLRLELARVNCSALHGGEDSNENSLGTQFTLSPDSSWDIRYATLVANFTYTDNDLIGRTPGKMQSMTAVICKTDYSLGRAMASLDRTTELRIEEDNRSAGLLNNIRAAALGEMIWNSIYAASEDASDRPEVTDFYANLLLKNLQGNRSLERLLSASDLQSAATKLWGDVAAQYIHDQCMTPSEDVVTAKVQYNEWRLHLAFLSLWSMFTGFLLVAICAIGILRTAHQSAGVQNPASIATNALIIAGSMRMNRLLRNSGHLRTSGLSYLLRGYKFQAFAGPYIHLTPPVQHILAVSDTVMVTKPDTWVPLAARRYMVAVTMGLPIVFIIGLEAMNRTSTANQGLLDVSKHEKRASAISRYISALCMLMIATCFNMLDFAITSLAPYNLLRSDHLVSASALKLDLLGQLPPVAIFQSLRRTQFGPALSNLTGFLGPFLTIISSGL</sequence>
<keyword evidence="1" id="KW-1133">Transmembrane helix</keyword>
<dbReference type="AlphaFoldDB" id="A0A9P3CMD9"/>
<gene>
    <name evidence="2" type="ORF">CKM354_000638400</name>
</gene>
<feature type="transmembrane region" description="Helical" evidence="1">
    <location>
        <begin position="552"/>
        <end position="571"/>
    </location>
</feature>
<dbReference type="OrthoDB" id="3649451at2759"/>
<accession>A0A9P3CMD9</accession>
<keyword evidence="3" id="KW-1185">Reference proteome</keyword>
<dbReference type="Proteomes" id="UP000825890">
    <property type="component" value="Unassembled WGS sequence"/>
</dbReference>
<evidence type="ECO:0000313" key="3">
    <source>
        <dbReference type="Proteomes" id="UP000825890"/>
    </source>
</evidence>
<feature type="transmembrane region" description="Helical" evidence="1">
    <location>
        <begin position="437"/>
        <end position="460"/>
    </location>
</feature>
<protein>
    <submittedName>
        <fullName evidence="2">Uncharacterized protein</fullName>
    </submittedName>
</protein>
<dbReference type="GeneID" id="68291959"/>